<sequence>MIFLENKQTGNLVKVQDVTALANPNKSQISGRVQAGEEEQPPEFMEKEELIFPSGESLPRCWVDANYRHSN</sequence>
<comment type="caution">
    <text evidence="1">The sequence shown here is derived from an EMBL/GenBank/DDBJ whole genome shotgun (WGS) entry which is preliminary data.</text>
</comment>
<evidence type="ECO:0000313" key="1">
    <source>
        <dbReference type="EMBL" id="MEA5520191.1"/>
    </source>
</evidence>
<dbReference type="EMBL" id="JAYGHT010000076">
    <property type="protein sequence ID" value="MEA5520191.1"/>
    <property type="molecule type" value="Genomic_DNA"/>
</dbReference>
<gene>
    <name evidence="1" type="ORF">VB854_14685</name>
</gene>
<evidence type="ECO:0000313" key="2">
    <source>
        <dbReference type="Proteomes" id="UP001301728"/>
    </source>
</evidence>
<protein>
    <submittedName>
        <fullName evidence="1">Acetyltransferase</fullName>
    </submittedName>
</protein>
<accession>A0ABU5TZV5</accession>
<organism evidence="1 2">
    <name type="scientific">Limnoraphis robusta CCNP1315</name>
    <dbReference type="NCBI Taxonomy" id="3110306"/>
    <lineage>
        <taxon>Bacteria</taxon>
        <taxon>Bacillati</taxon>
        <taxon>Cyanobacteriota</taxon>
        <taxon>Cyanophyceae</taxon>
        <taxon>Oscillatoriophycideae</taxon>
        <taxon>Oscillatoriales</taxon>
        <taxon>Sirenicapillariaceae</taxon>
        <taxon>Limnoraphis</taxon>
    </lineage>
</organism>
<keyword evidence="2" id="KW-1185">Reference proteome</keyword>
<dbReference type="RefSeq" id="WP_323274415.1">
    <property type="nucleotide sequence ID" value="NZ_JAYGHT010000076.1"/>
</dbReference>
<proteinExistence type="predicted"/>
<reference evidence="1 2" key="1">
    <citation type="submission" date="2023-12" db="EMBL/GenBank/DDBJ databases">
        <title>Baltic Sea Cyanobacteria.</title>
        <authorList>
            <person name="Delbaje E."/>
            <person name="Fewer D.P."/>
            <person name="Shishido T.K."/>
        </authorList>
    </citation>
    <scope>NUCLEOTIDE SEQUENCE [LARGE SCALE GENOMIC DNA]</scope>
    <source>
        <strain evidence="1 2">CCNP 1315</strain>
    </source>
</reference>
<name>A0ABU5TZV5_9CYAN</name>
<dbReference type="Proteomes" id="UP001301728">
    <property type="component" value="Unassembled WGS sequence"/>
</dbReference>